<name>A0ABS3FLU2_9CYAN</name>
<sequence>MFDDFWSNILRYPRYFVTIILGIFFALFGWVKPLLQKPVTAIALVTFVVTTLIFVGFTLRGMLGLAVT</sequence>
<keyword evidence="1" id="KW-0812">Transmembrane</keyword>
<dbReference type="RefSeq" id="WP_207086646.1">
    <property type="nucleotide sequence ID" value="NZ_JAFLQW010000069.1"/>
</dbReference>
<feature type="transmembrane region" description="Helical" evidence="1">
    <location>
        <begin position="12"/>
        <end position="31"/>
    </location>
</feature>
<proteinExistence type="predicted"/>
<evidence type="ECO:0000313" key="3">
    <source>
        <dbReference type="Proteomes" id="UP000664844"/>
    </source>
</evidence>
<keyword evidence="1" id="KW-0472">Membrane</keyword>
<keyword evidence="3" id="KW-1185">Reference proteome</keyword>
<protein>
    <submittedName>
        <fullName evidence="2">DUF751 family protein</fullName>
    </submittedName>
</protein>
<comment type="caution">
    <text evidence="2">The sequence shown here is derived from an EMBL/GenBank/DDBJ whole genome shotgun (WGS) entry which is preliminary data.</text>
</comment>
<dbReference type="InterPro" id="IPR008470">
    <property type="entry name" value="Uncharacterised_Ycf33"/>
</dbReference>
<dbReference type="Pfam" id="PF05421">
    <property type="entry name" value="DUF751"/>
    <property type="match status" value="1"/>
</dbReference>
<reference evidence="2 3" key="1">
    <citation type="submission" date="2021-03" db="EMBL/GenBank/DDBJ databases">
        <title>Metabolic Capacity of the Antarctic Cyanobacterium Phormidium pseudopriestleyi that Sustains Oxygenic Photosynthesis in the Presence of Hydrogen Sulfide.</title>
        <authorList>
            <person name="Lumian J.E."/>
            <person name="Jungblut A.D."/>
            <person name="Dillon M.L."/>
            <person name="Hawes I."/>
            <person name="Doran P.T."/>
            <person name="Mackey T.J."/>
            <person name="Dick G.J."/>
            <person name="Grettenberger C.L."/>
            <person name="Sumner D.Y."/>
        </authorList>
    </citation>
    <scope>NUCLEOTIDE SEQUENCE [LARGE SCALE GENOMIC DNA]</scope>
    <source>
        <strain evidence="2 3">FRX01</strain>
    </source>
</reference>
<evidence type="ECO:0000256" key="1">
    <source>
        <dbReference type="SAM" id="Phobius"/>
    </source>
</evidence>
<dbReference type="EMBL" id="JAFLQW010000069">
    <property type="protein sequence ID" value="MBO0348079.1"/>
    <property type="molecule type" value="Genomic_DNA"/>
</dbReference>
<feature type="transmembrane region" description="Helical" evidence="1">
    <location>
        <begin position="38"/>
        <end position="59"/>
    </location>
</feature>
<organism evidence="2 3">
    <name type="scientific">Phormidium pseudopriestleyi FRX01</name>
    <dbReference type="NCBI Taxonomy" id="1759528"/>
    <lineage>
        <taxon>Bacteria</taxon>
        <taxon>Bacillati</taxon>
        <taxon>Cyanobacteriota</taxon>
        <taxon>Cyanophyceae</taxon>
        <taxon>Oscillatoriophycideae</taxon>
        <taxon>Oscillatoriales</taxon>
        <taxon>Oscillatoriaceae</taxon>
        <taxon>Phormidium</taxon>
    </lineage>
</organism>
<keyword evidence="1" id="KW-1133">Transmembrane helix</keyword>
<evidence type="ECO:0000313" key="2">
    <source>
        <dbReference type="EMBL" id="MBO0348079.1"/>
    </source>
</evidence>
<dbReference type="Proteomes" id="UP000664844">
    <property type="component" value="Unassembled WGS sequence"/>
</dbReference>
<gene>
    <name evidence="2" type="ORF">J0895_02970</name>
</gene>
<accession>A0ABS3FLU2</accession>